<organism evidence="2 3">
    <name type="scientific">Ligilactobacillus agilis</name>
    <dbReference type="NCBI Taxonomy" id="1601"/>
    <lineage>
        <taxon>Bacteria</taxon>
        <taxon>Bacillati</taxon>
        <taxon>Bacillota</taxon>
        <taxon>Bacilli</taxon>
        <taxon>Lactobacillales</taxon>
        <taxon>Lactobacillaceae</taxon>
        <taxon>Ligilactobacillus</taxon>
    </lineage>
</organism>
<dbReference type="PANTHER" id="PTHR36113:SF1">
    <property type="entry name" value="GLYOXALASE_BLEOMYCIN RESISTANCE PROTEIN_DIOXYGENASE"/>
    <property type="match status" value="1"/>
</dbReference>
<protein>
    <recommendedName>
        <fullName evidence="1">VOC domain-containing protein</fullName>
    </recommendedName>
</protein>
<evidence type="ECO:0000313" key="2">
    <source>
        <dbReference type="EMBL" id="OXS38839.1"/>
    </source>
</evidence>
<dbReference type="InterPro" id="IPR004360">
    <property type="entry name" value="Glyas_Fos-R_dOase_dom"/>
</dbReference>
<proteinExistence type="predicted"/>
<feature type="domain" description="VOC" evidence="1">
    <location>
        <begin position="2"/>
        <end position="126"/>
    </location>
</feature>
<dbReference type="RefSeq" id="WP_089144270.1">
    <property type="nucleotide sequence ID" value="NZ_LUGD01000049.1"/>
</dbReference>
<dbReference type="PANTHER" id="PTHR36113">
    <property type="entry name" value="LYASE, PUTATIVE-RELATED-RELATED"/>
    <property type="match status" value="1"/>
</dbReference>
<comment type="caution">
    <text evidence="2">The sequence shown here is derived from an EMBL/GenBank/DDBJ whole genome shotgun (WGS) entry which is preliminary data.</text>
</comment>
<dbReference type="Gene3D" id="3.10.180.10">
    <property type="entry name" value="2,3-Dihydroxybiphenyl 1,2-Dioxygenase, domain 1"/>
    <property type="match status" value="1"/>
</dbReference>
<dbReference type="AlphaFoldDB" id="A0A226RKS5"/>
<evidence type="ECO:0000313" key="3">
    <source>
        <dbReference type="Proteomes" id="UP000215261"/>
    </source>
</evidence>
<evidence type="ECO:0000259" key="1">
    <source>
        <dbReference type="PROSITE" id="PS51819"/>
    </source>
</evidence>
<dbReference type="InterPro" id="IPR029068">
    <property type="entry name" value="Glyas_Bleomycin-R_OHBP_Dase"/>
</dbReference>
<dbReference type="Proteomes" id="UP000215261">
    <property type="component" value="Unassembled WGS sequence"/>
</dbReference>
<dbReference type="EMBL" id="LUGO01000068">
    <property type="protein sequence ID" value="OXS38839.1"/>
    <property type="molecule type" value="Genomic_DNA"/>
</dbReference>
<dbReference type="Pfam" id="PF00903">
    <property type="entry name" value="Glyoxalase"/>
    <property type="match status" value="1"/>
</dbReference>
<dbReference type="PROSITE" id="PS51819">
    <property type="entry name" value="VOC"/>
    <property type="match status" value="1"/>
</dbReference>
<dbReference type="InterPro" id="IPR051332">
    <property type="entry name" value="Fosfomycin_Res_Enzymes"/>
</dbReference>
<dbReference type="SUPFAM" id="SSF54593">
    <property type="entry name" value="Glyoxalase/Bleomycin resistance protein/Dihydroxybiphenyl dioxygenase"/>
    <property type="match status" value="1"/>
</dbReference>
<accession>A0A226RKS5</accession>
<dbReference type="InterPro" id="IPR037523">
    <property type="entry name" value="VOC_core"/>
</dbReference>
<gene>
    <name evidence="2" type="ORF">AYP69_08140</name>
</gene>
<sequence length="174" mass="19266">MKIEHLGLFVADLEAAKDFYSQYFGGQAGPKYHNPRTDFSSYFINLAEGARLELCHKADLPQVATERLGLAHLAFSLGSKEAVDAKVKELRAAGCDLLSGPQITGDGYYEAVVTDLEGNLLELTTKKRPENFSDLFLTRFYLKLRLKHPLGPKEQGPLVLQLGLLVILLVRTSC</sequence>
<reference evidence="2 3" key="1">
    <citation type="submission" date="2016-03" db="EMBL/GenBank/DDBJ databases">
        <title>Sequencing of Lactobacillus Species from Commercial Turkeys.</title>
        <authorList>
            <person name="Johnson T.J."/>
            <person name="Youmans B.P."/>
            <person name="Case K.A."/>
        </authorList>
    </citation>
    <scope>NUCLEOTIDE SEQUENCE [LARGE SCALE GENOMIC DNA]</scope>
    <source>
        <strain evidence="2 3">UMNLA1</strain>
    </source>
</reference>
<name>A0A226RKS5_9LACO</name>